<accession>A0ABP2F4G3</accession>
<evidence type="ECO:0000313" key="1">
    <source>
        <dbReference type="EMBL" id="EEQ91567.1"/>
    </source>
</evidence>
<keyword evidence="2" id="KW-1185">Reference proteome</keyword>
<organism evidence="1 2">
    <name type="scientific">Ajellomyces dermatitidis (strain ER-3 / ATCC MYA-2586)</name>
    <name type="common">Blastomyces dermatitidis</name>
    <dbReference type="NCBI Taxonomy" id="559297"/>
    <lineage>
        <taxon>Eukaryota</taxon>
        <taxon>Fungi</taxon>
        <taxon>Dikarya</taxon>
        <taxon>Ascomycota</taxon>
        <taxon>Pezizomycotina</taxon>
        <taxon>Eurotiomycetes</taxon>
        <taxon>Eurotiomycetidae</taxon>
        <taxon>Onygenales</taxon>
        <taxon>Ajellomycetaceae</taxon>
        <taxon>Blastomyces</taxon>
    </lineage>
</organism>
<sequence length="105" mass="11389">MKSYITVLTEKGGSITTAVRRAGNELNMNKLTGRRDNTSLQGTVTTATAAKEAGEEGDMTIKAVLSQLIDTVTFNLTFLIVTEAAAAPQRHLFTRKHQNKPSIIL</sequence>
<dbReference type="Proteomes" id="UP000002039">
    <property type="component" value="Unassembled WGS sequence"/>
</dbReference>
<proteinExistence type="predicted"/>
<protein>
    <submittedName>
        <fullName evidence="1">Uncharacterized protein</fullName>
    </submittedName>
</protein>
<evidence type="ECO:0000313" key="2">
    <source>
        <dbReference type="Proteomes" id="UP000002039"/>
    </source>
</evidence>
<dbReference type="RefSeq" id="XP_045278079.1">
    <property type="nucleotide sequence ID" value="XM_045422441.1"/>
</dbReference>
<dbReference type="EMBL" id="EQ999979">
    <property type="protein sequence ID" value="EEQ91567.1"/>
    <property type="molecule type" value="Genomic_DNA"/>
</dbReference>
<reference evidence="2" key="1">
    <citation type="journal article" date="2015" name="PLoS Genet.">
        <title>The dynamic genome and transcriptome of the human fungal pathogen Blastomyces and close relative Emmonsia.</title>
        <authorList>
            <person name="Munoz J.F."/>
            <person name="Gauthier G.M."/>
            <person name="Desjardins C.A."/>
            <person name="Gallo J.E."/>
            <person name="Holder J."/>
            <person name="Sullivan T.D."/>
            <person name="Marty A.J."/>
            <person name="Carmen J.C."/>
            <person name="Chen Z."/>
            <person name="Ding L."/>
            <person name="Gujja S."/>
            <person name="Magrini V."/>
            <person name="Misas E."/>
            <person name="Mitreva M."/>
            <person name="Priest M."/>
            <person name="Saif S."/>
            <person name="Whiston E.A."/>
            <person name="Young S."/>
            <person name="Zeng Q."/>
            <person name="Goldman W.E."/>
            <person name="Mardis E.R."/>
            <person name="Taylor J.W."/>
            <person name="McEwen J.G."/>
            <person name="Clay O.K."/>
            <person name="Klein B.S."/>
            <person name="Cuomo C.A."/>
        </authorList>
    </citation>
    <scope>NUCLEOTIDE SEQUENCE [LARGE SCALE GENOMIC DNA]</scope>
    <source>
        <strain evidence="2">ER-3 / ATCC MYA-2586</strain>
    </source>
</reference>
<name>A0ABP2F4G3_AJEDR</name>
<gene>
    <name evidence="1" type="ORF">BDCG_06687</name>
</gene>
<dbReference type="GeneID" id="69028532"/>